<evidence type="ECO:0000256" key="1">
    <source>
        <dbReference type="SAM" id="MobiDB-lite"/>
    </source>
</evidence>
<name>A0A3B1C5J7_9ZZZZ</name>
<reference evidence="2" key="1">
    <citation type="submission" date="2018-06" db="EMBL/GenBank/DDBJ databases">
        <authorList>
            <person name="Zhirakovskaya E."/>
        </authorList>
    </citation>
    <scope>NUCLEOTIDE SEQUENCE</scope>
</reference>
<dbReference type="Gene3D" id="2.60.40.10">
    <property type="entry name" value="Immunoglobulins"/>
    <property type="match status" value="1"/>
</dbReference>
<proteinExistence type="predicted"/>
<feature type="region of interest" description="Disordered" evidence="1">
    <location>
        <begin position="409"/>
        <end position="460"/>
    </location>
</feature>
<dbReference type="InterPro" id="IPR013783">
    <property type="entry name" value="Ig-like_fold"/>
</dbReference>
<gene>
    <name evidence="2" type="ORF">MNBD_IGNAVI01-1948</name>
</gene>
<protein>
    <submittedName>
        <fullName evidence="2">Putative lipoprotein</fullName>
    </submittedName>
</protein>
<keyword evidence="2" id="KW-0449">Lipoprotein</keyword>
<evidence type="ECO:0000313" key="2">
    <source>
        <dbReference type="EMBL" id="VAX18140.1"/>
    </source>
</evidence>
<organism evidence="2">
    <name type="scientific">hydrothermal vent metagenome</name>
    <dbReference type="NCBI Taxonomy" id="652676"/>
    <lineage>
        <taxon>unclassified sequences</taxon>
        <taxon>metagenomes</taxon>
        <taxon>ecological metagenomes</taxon>
    </lineage>
</organism>
<dbReference type="EMBL" id="UOGD01000093">
    <property type="protein sequence ID" value="VAX18140.1"/>
    <property type="molecule type" value="Genomic_DNA"/>
</dbReference>
<sequence>MSKNSIKLKNILFAIIFSLIAVSEISAQGVPLIGPEKIPDDPSAETTARRWWYMDGNRVWLKFFNDGMLGNFPDPLSSIWPKGSGINMNDGLAVIVQSKLNVTPDGVPLPTGVEPDTSKGEGTLYFCQTYFREDMDVDPSGAFNWGFYPVVGYLNLDQDKPAISNDDNSWPIGGWADEPDFVDSAGVTEWNGYFGRGKTNADLEAYYVTNDSWDLEFQQDQSSLPPFYPRPGKVLPGGKYQWGGLGFRIGARLFQWAHPQAQDAVFVHYDIANISDYDFDKIIMSFYIDSGIGDDWSTMDKTLNMCWIFDQNGVGAGGRPLGIMAFAFLESPGIKTDGIDNDDDGLTDESRVPLGDAERWTDDPMEGISNVTKFKEFYYPQEPKPHWVGDENQNWRSWLDADSSGGDFDPSIDLIRDDVGSDGVGPEDPNYYGPDLNGTEANSRPDDGEPNYNKTDKDESDQIGLTSFQAWDRNIYKGSDPTKDREFQYDEMFWNLTSKGEFNPYLLEGKINPIELFASGPIPINSWRKERFSIAELHTWDKPFKEPNFEAPLLFVLKKTVQRIYNSNYRFAKPPEKPILTAIAGDSKVTLLWDEASEKSKEPFFNYIEDFEGYKVIRSTEPYFEDDRVITDGFGTEIFLKPVAQFDLIDGIKGFADWSIYNGVSYYLGKDSGLEHIYIDRDVMNGRTYYYAVVAYDFGMDSVGLAPSENTATITLNESDEITFVDRNCAVVVPHAFANGYLESTVDSNWVTKEGTGDISIKRVDEGKIVEGTKYTVKFSERREGYDPDKAAESGLSDDKIFEIFNDTLFVFNTTTDSSLTDTAYTMYIRYAKDKYNTERFDGLVLGIDNPSIPTMQQYFWKDPQTDISVYVEESQKPKGGYKTVSTLPEVPWDYSIHFTKDTNYTATLQRFGLVSGMNLLPGQPLTFYALNHNYHHKEWNGTDSVLVPDTAAISIVDANKNGIFDWHPNDPFSDYLIIGEFDFKKRIDWGDFVDLDYCMYAYNLHFLDKWPKPGDVFNIRTNRPFRATDTYKFEITESVDFDAAAVDMDMIKVVPNPYRGTNLMEPYVREGLHQRRRLMFTHIPAKSTITIFSLNGYVVQQLHVDNPPSDGKVVWDMQTKEGLEIAYGLYIYKVESPGIGEKVGKFAVIK</sequence>
<accession>A0A3B1C5J7</accession>
<dbReference type="AlphaFoldDB" id="A0A3B1C5J7"/>